<dbReference type="Proteomes" id="UP000035763">
    <property type="component" value="Unassembled WGS sequence"/>
</dbReference>
<keyword evidence="2" id="KW-1185">Reference proteome</keyword>
<dbReference type="AlphaFoldDB" id="W6JY68"/>
<name>W6JY68_9MICO</name>
<evidence type="ECO:0000313" key="2">
    <source>
        <dbReference type="Proteomes" id="UP000035763"/>
    </source>
</evidence>
<reference evidence="1 2" key="1">
    <citation type="journal article" date="2013" name="ISME J.">
        <title>A metabolic model for members of the genus Tetrasphaera involved in enhanced biological phosphorus removal.</title>
        <authorList>
            <person name="Kristiansen R."/>
            <person name="Nguyen H.T.T."/>
            <person name="Saunders A.M."/>
            <person name="Nielsen J.L."/>
            <person name="Wimmer R."/>
            <person name="Le V.Q."/>
            <person name="McIlroy S.J."/>
            <person name="Petrovski S."/>
            <person name="Seviour R.J."/>
            <person name="Calteau A."/>
            <person name="Nielsen K.L."/>
            <person name="Nielsen P.H."/>
        </authorList>
    </citation>
    <scope>NUCLEOTIDE SEQUENCE [LARGE SCALE GENOMIC DNA]</scope>
    <source>
        <strain evidence="1 2">Ben110</strain>
    </source>
</reference>
<gene>
    <name evidence="1" type="ORF">BN11_3000006</name>
</gene>
<dbReference type="EMBL" id="CAJA01000225">
    <property type="protein sequence ID" value="CCH73610.1"/>
    <property type="molecule type" value="Genomic_DNA"/>
</dbReference>
<organism evidence="1 2">
    <name type="scientific">Nostocoides australiense Ben110</name>
    <dbReference type="NCBI Taxonomy" id="1193182"/>
    <lineage>
        <taxon>Bacteria</taxon>
        <taxon>Bacillati</taxon>
        <taxon>Actinomycetota</taxon>
        <taxon>Actinomycetes</taxon>
        <taxon>Micrococcales</taxon>
        <taxon>Intrasporangiaceae</taxon>
        <taxon>Nostocoides</taxon>
    </lineage>
</organism>
<sequence length="34" mass="3887">MRLSWGEATTVTAPSRGRTYQYDAATWELVVSPW</sequence>
<proteinExistence type="predicted"/>
<protein>
    <submittedName>
        <fullName evidence="1">Uncharacterized protein</fullName>
    </submittedName>
</protein>
<evidence type="ECO:0000313" key="1">
    <source>
        <dbReference type="EMBL" id="CCH73610.1"/>
    </source>
</evidence>
<accession>W6JY68</accession>
<comment type="caution">
    <text evidence="1">The sequence shown here is derived from an EMBL/GenBank/DDBJ whole genome shotgun (WGS) entry which is preliminary data.</text>
</comment>